<proteinExistence type="predicted"/>
<reference evidence="1 2" key="1">
    <citation type="journal article" date="2020" name="Phytopathology">
        <title>Genome Sequence Resources of Colletotrichum truncatum, C. plurivorum, C. musicola, and C. sojae: Four Species Pathogenic to Soybean (Glycine max).</title>
        <authorList>
            <person name="Rogerio F."/>
            <person name="Boufleur T.R."/>
            <person name="Ciampi-Guillardi M."/>
            <person name="Sukno S.A."/>
            <person name="Thon M.R."/>
            <person name="Massola Junior N.S."/>
            <person name="Baroncelli R."/>
        </authorList>
    </citation>
    <scope>NUCLEOTIDE SEQUENCE [LARGE SCALE GENOMIC DNA]</scope>
    <source>
        <strain evidence="1 2">LFN0009</strain>
    </source>
</reference>
<evidence type="ECO:0000313" key="1">
    <source>
        <dbReference type="EMBL" id="KAF6805975.1"/>
    </source>
</evidence>
<protein>
    <submittedName>
        <fullName evidence="1">Uncharacterized protein</fullName>
    </submittedName>
</protein>
<gene>
    <name evidence="1" type="ORF">CSOJ01_09117</name>
</gene>
<sequence>MPVVIKLTTLSFNLAFDNLDTPPDPSPPRGLPPGIVHAQTRVAIDADGFSVPSSKTPHDPWQYAVFRSGCFPITAMASDKSQAHIRSAR</sequence>
<comment type="caution">
    <text evidence="1">The sequence shown here is derived from an EMBL/GenBank/DDBJ whole genome shotgun (WGS) entry which is preliminary data.</text>
</comment>
<dbReference type="EMBL" id="WIGN01000169">
    <property type="protein sequence ID" value="KAF6805975.1"/>
    <property type="molecule type" value="Genomic_DNA"/>
</dbReference>
<keyword evidence="2" id="KW-1185">Reference proteome</keyword>
<dbReference type="Proteomes" id="UP000652219">
    <property type="component" value="Unassembled WGS sequence"/>
</dbReference>
<organism evidence="1 2">
    <name type="scientific">Colletotrichum sojae</name>
    <dbReference type="NCBI Taxonomy" id="2175907"/>
    <lineage>
        <taxon>Eukaryota</taxon>
        <taxon>Fungi</taxon>
        <taxon>Dikarya</taxon>
        <taxon>Ascomycota</taxon>
        <taxon>Pezizomycotina</taxon>
        <taxon>Sordariomycetes</taxon>
        <taxon>Hypocreomycetidae</taxon>
        <taxon>Glomerellales</taxon>
        <taxon>Glomerellaceae</taxon>
        <taxon>Colletotrichum</taxon>
        <taxon>Colletotrichum orchidearum species complex</taxon>
    </lineage>
</organism>
<name>A0A8H6J3N9_9PEZI</name>
<evidence type="ECO:0000313" key="2">
    <source>
        <dbReference type="Proteomes" id="UP000652219"/>
    </source>
</evidence>
<dbReference type="AlphaFoldDB" id="A0A8H6J3N9"/>
<accession>A0A8H6J3N9</accession>